<sequence>MCAGPTTYPHKHGRAHPRAWTRAIPSSPHCLPFLPFPTFFFLFSDEEARRRRLISSSSSASRQWRKYGPVPLTRCPNCPRMEPLKRLTCMREENGKRGRDLVKCLSRPQPGQVRSVYFTNRMVYFSQFFLFSSNLGDGARVGSRVHELPTPVFQVLQKCGYFEWLDEYVERLKLEGSTEGLNFGAPLAVEHAPHLADRLGHCYGQAEPGCELKKMGKQLKQLVDLKQQANMMAGAFYCCVIAMGFFYLMFINR</sequence>
<accession>A0A8I6Y705</accession>
<proteinExistence type="predicted"/>
<evidence type="ECO:0000313" key="2">
    <source>
        <dbReference type="EnsemblPlants" id="HORVU.MOREX.r3.6HG0613140.1.CDS1"/>
    </source>
</evidence>
<evidence type="ECO:0000313" key="3">
    <source>
        <dbReference type="Proteomes" id="UP000011116"/>
    </source>
</evidence>
<dbReference type="PANTHER" id="PTHR48240">
    <property type="entry name" value="GRF-TYPE DOMAIN-CONTAINING PROTEIN"/>
    <property type="match status" value="1"/>
</dbReference>
<keyword evidence="3" id="KW-1185">Reference proteome</keyword>
<feature type="transmembrane region" description="Helical" evidence="1">
    <location>
        <begin position="231"/>
        <end position="250"/>
    </location>
</feature>
<protein>
    <submittedName>
        <fullName evidence="2">Uncharacterized protein</fullName>
    </submittedName>
</protein>
<dbReference type="Proteomes" id="UP000011116">
    <property type="component" value="Chromosome 6H"/>
</dbReference>
<dbReference type="EnsemblPlants" id="HORVU.MOREX.r3.6HG0613140.1">
    <property type="protein sequence ID" value="HORVU.MOREX.r3.6HG0613140.1.CDS1"/>
    <property type="gene ID" value="HORVU.MOREX.r3.6HG0613140"/>
</dbReference>
<dbReference type="PANTHER" id="PTHR48240:SF2">
    <property type="entry name" value="GENOME ASSEMBLY, CHROMOSOME: II"/>
    <property type="match status" value="1"/>
</dbReference>
<dbReference type="Gramene" id="HORVU.MOREX.r3.6HG0613140.1">
    <property type="protein sequence ID" value="HORVU.MOREX.r3.6HG0613140.1.CDS1"/>
    <property type="gene ID" value="HORVU.MOREX.r3.6HG0613140"/>
</dbReference>
<reference evidence="2" key="2">
    <citation type="submission" date="2020-10" db="EMBL/GenBank/DDBJ databases">
        <authorList>
            <person name="Scholz U."/>
            <person name="Mascher M."/>
            <person name="Fiebig A."/>
        </authorList>
    </citation>
    <scope>NUCLEOTIDE SEQUENCE [LARGE SCALE GENOMIC DNA]</scope>
    <source>
        <strain evidence="2">cv. Morex</strain>
    </source>
</reference>
<keyword evidence="1" id="KW-1133">Transmembrane helix</keyword>
<organism evidence="2 3">
    <name type="scientific">Hordeum vulgare subsp. vulgare</name>
    <name type="common">Domesticated barley</name>
    <dbReference type="NCBI Taxonomy" id="112509"/>
    <lineage>
        <taxon>Eukaryota</taxon>
        <taxon>Viridiplantae</taxon>
        <taxon>Streptophyta</taxon>
        <taxon>Embryophyta</taxon>
        <taxon>Tracheophyta</taxon>
        <taxon>Spermatophyta</taxon>
        <taxon>Magnoliopsida</taxon>
        <taxon>Liliopsida</taxon>
        <taxon>Poales</taxon>
        <taxon>Poaceae</taxon>
        <taxon>BOP clade</taxon>
        <taxon>Pooideae</taxon>
        <taxon>Triticodae</taxon>
        <taxon>Triticeae</taxon>
        <taxon>Hordeinae</taxon>
        <taxon>Hordeum</taxon>
    </lineage>
</organism>
<name>A0A8I6Y705_HORVV</name>
<keyword evidence="1" id="KW-0812">Transmembrane</keyword>
<dbReference type="AlphaFoldDB" id="A0A8I6Y705"/>
<reference evidence="3" key="1">
    <citation type="journal article" date="2012" name="Nature">
        <title>A physical, genetic and functional sequence assembly of the barley genome.</title>
        <authorList>
            <consortium name="The International Barley Genome Sequencing Consortium"/>
            <person name="Mayer K.F."/>
            <person name="Waugh R."/>
            <person name="Brown J.W."/>
            <person name="Schulman A."/>
            <person name="Langridge P."/>
            <person name="Platzer M."/>
            <person name="Fincher G.B."/>
            <person name="Muehlbauer G.J."/>
            <person name="Sato K."/>
            <person name="Close T.J."/>
            <person name="Wise R.P."/>
            <person name="Stein N."/>
        </authorList>
    </citation>
    <scope>NUCLEOTIDE SEQUENCE [LARGE SCALE GENOMIC DNA]</scope>
    <source>
        <strain evidence="3">cv. Morex</strain>
    </source>
</reference>
<reference evidence="2" key="3">
    <citation type="submission" date="2022-01" db="UniProtKB">
        <authorList>
            <consortium name="EnsemblPlants"/>
        </authorList>
    </citation>
    <scope>IDENTIFICATION</scope>
    <source>
        <strain evidence="2">subsp. vulgare</strain>
    </source>
</reference>
<keyword evidence="1" id="KW-0472">Membrane</keyword>
<evidence type="ECO:0000256" key="1">
    <source>
        <dbReference type="SAM" id="Phobius"/>
    </source>
</evidence>